<dbReference type="EMBL" id="JABEBT010000056">
    <property type="protein sequence ID" value="KAF7634506.1"/>
    <property type="molecule type" value="Genomic_DNA"/>
</dbReference>
<dbReference type="AlphaFoldDB" id="A0A8S9ZN53"/>
<feature type="non-terminal residue" evidence="2">
    <location>
        <position position="1"/>
    </location>
</feature>
<comment type="caution">
    <text evidence="2">The sequence shown here is derived from an EMBL/GenBank/DDBJ whole genome shotgun (WGS) entry which is preliminary data.</text>
</comment>
<evidence type="ECO:0000313" key="2">
    <source>
        <dbReference type="EMBL" id="KAF7634506.1"/>
    </source>
</evidence>
<dbReference type="OrthoDB" id="5856500at2759"/>
<evidence type="ECO:0000313" key="3">
    <source>
        <dbReference type="Proteomes" id="UP000605970"/>
    </source>
</evidence>
<keyword evidence="1" id="KW-0812">Transmembrane</keyword>
<keyword evidence="1" id="KW-0472">Membrane</keyword>
<evidence type="ECO:0000256" key="1">
    <source>
        <dbReference type="SAM" id="Phobius"/>
    </source>
</evidence>
<gene>
    <name evidence="2" type="ORF">Mgra_00006077</name>
</gene>
<sequence length="110" mass="13033">RNSESLSLFIQNFYLIIFIFFSGEKTELKLKNKLNSSQQLLKDFIPTTIEKRRLFSLYSILNNKRSDSNFIGGFEALPVNTRSLEGIRNNCYFSPIQCYYMDERKRRSVK</sequence>
<dbReference type="Proteomes" id="UP000605970">
    <property type="component" value="Unassembled WGS sequence"/>
</dbReference>
<proteinExistence type="predicted"/>
<reference evidence="2" key="1">
    <citation type="journal article" date="2020" name="Ecol. Evol.">
        <title>Genome structure and content of the rice root-knot nematode (Meloidogyne graminicola).</title>
        <authorList>
            <person name="Phan N.T."/>
            <person name="Danchin E.G.J."/>
            <person name="Klopp C."/>
            <person name="Perfus-Barbeoch L."/>
            <person name="Kozlowski D.K."/>
            <person name="Koutsovoulos G.D."/>
            <person name="Lopez-Roques C."/>
            <person name="Bouchez O."/>
            <person name="Zahm M."/>
            <person name="Besnard G."/>
            <person name="Bellafiore S."/>
        </authorList>
    </citation>
    <scope>NUCLEOTIDE SEQUENCE</scope>
    <source>
        <strain evidence="2">VN-18</strain>
    </source>
</reference>
<feature type="transmembrane region" description="Helical" evidence="1">
    <location>
        <begin position="6"/>
        <end position="23"/>
    </location>
</feature>
<accession>A0A8S9ZN53</accession>
<keyword evidence="1" id="KW-1133">Transmembrane helix</keyword>
<protein>
    <submittedName>
        <fullName evidence="2">Uncharacterized protein</fullName>
    </submittedName>
</protein>
<keyword evidence="3" id="KW-1185">Reference proteome</keyword>
<name>A0A8S9ZN53_9BILA</name>
<organism evidence="2 3">
    <name type="scientific">Meloidogyne graminicola</name>
    <dbReference type="NCBI Taxonomy" id="189291"/>
    <lineage>
        <taxon>Eukaryota</taxon>
        <taxon>Metazoa</taxon>
        <taxon>Ecdysozoa</taxon>
        <taxon>Nematoda</taxon>
        <taxon>Chromadorea</taxon>
        <taxon>Rhabditida</taxon>
        <taxon>Tylenchina</taxon>
        <taxon>Tylenchomorpha</taxon>
        <taxon>Tylenchoidea</taxon>
        <taxon>Meloidogynidae</taxon>
        <taxon>Meloidogyninae</taxon>
        <taxon>Meloidogyne</taxon>
    </lineage>
</organism>